<dbReference type="EMBL" id="SJOL01006440">
    <property type="protein sequence ID" value="TGZ66780.1"/>
    <property type="molecule type" value="Genomic_DNA"/>
</dbReference>
<dbReference type="OrthoDB" id="29523at2759"/>
<dbReference type="PANTHER" id="PTHR23149:SF27">
    <property type="entry name" value="PIN2_TERF1-INTERACTING TELOMERASE INHIBITOR 1"/>
    <property type="match status" value="1"/>
</dbReference>
<evidence type="ECO:0000256" key="1">
    <source>
        <dbReference type="SAM" id="MobiDB-lite"/>
    </source>
</evidence>
<name>A0A4S2LSK3_OPIFE</name>
<dbReference type="PANTHER" id="PTHR23149">
    <property type="entry name" value="G PATCH DOMAIN CONTAINING PROTEIN"/>
    <property type="match status" value="1"/>
</dbReference>
<dbReference type="SMART" id="SM00443">
    <property type="entry name" value="G_patch"/>
    <property type="match status" value="1"/>
</dbReference>
<gene>
    <name evidence="3" type="ORF">CRM22_005159</name>
</gene>
<keyword evidence="4" id="KW-1185">Reference proteome</keyword>
<organism evidence="3 4">
    <name type="scientific">Opisthorchis felineus</name>
    <dbReference type="NCBI Taxonomy" id="147828"/>
    <lineage>
        <taxon>Eukaryota</taxon>
        <taxon>Metazoa</taxon>
        <taxon>Spiralia</taxon>
        <taxon>Lophotrochozoa</taxon>
        <taxon>Platyhelminthes</taxon>
        <taxon>Trematoda</taxon>
        <taxon>Digenea</taxon>
        <taxon>Opisthorchiida</taxon>
        <taxon>Opisthorchiata</taxon>
        <taxon>Opisthorchiidae</taxon>
        <taxon>Opisthorchis</taxon>
    </lineage>
</organism>
<evidence type="ECO:0000313" key="4">
    <source>
        <dbReference type="Proteomes" id="UP000308267"/>
    </source>
</evidence>
<feature type="compositionally biased region" description="Basic and acidic residues" evidence="1">
    <location>
        <begin position="146"/>
        <end position="162"/>
    </location>
</feature>
<dbReference type="GO" id="GO:0003676">
    <property type="term" value="F:nucleic acid binding"/>
    <property type="evidence" value="ECO:0007669"/>
    <property type="project" value="InterPro"/>
</dbReference>
<proteinExistence type="predicted"/>
<feature type="compositionally biased region" description="Polar residues" evidence="1">
    <location>
        <begin position="186"/>
        <end position="205"/>
    </location>
</feature>
<feature type="domain" description="G-patch" evidence="2">
    <location>
        <begin position="24"/>
        <end position="70"/>
    </location>
</feature>
<sequence>MLSEPRKKVRYSTNPNGNLWVNDTAGFGRQMLERLGWTPGSGLGKRGDGISRPLKPHGQKGREGLGKKIDYHLGGSKQLDDYAQLLKELNSSYESKKRSNSSTSLEDLSKSSSNRLHYSKFVRAKDASRYDEKSLAIILGLKPAKSKQESTPEPAKPPDDFGVKTISSSLSINDYFKKRRAELQESRLQTNKSSLHNPDPQNETGTSRKRKTSELDQSPLPKNPEGKCSVGVCWDAHNREPSVGAPSDEGDPAQSRLPDCNETSGNLFVCFINCFHVAGPNITRRTRNVPTKIPKSCVFRSTNLLAISGYKHY</sequence>
<dbReference type="Proteomes" id="UP000308267">
    <property type="component" value="Unassembled WGS sequence"/>
</dbReference>
<dbReference type="STRING" id="147828.A0A4S2LSK3"/>
<reference evidence="3 4" key="1">
    <citation type="journal article" date="2019" name="BMC Genomics">
        <title>New insights from Opisthorchis felineus genome: update on genomics of the epidemiologically important liver flukes.</title>
        <authorList>
            <person name="Ershov N.I."/>
            <person name="Mordvinov V.A."/>
            <person name="Prokhortchouk E.B."/>
            <person name="Pakharukova M.Y."/>
            <person name="Gunbin K.V."/>
            <person name="Ustyantsev K."/>
            <person name="Genaev M.A."/>
            <person name="Blinov A.G."/>
            <person name="Mazur A."/>
            <person name="Boulygina E."/>
            <person name="Tsygankova S."/>
            <person name="Khrameeva E."/>
            <person name="Chekanov N."/>
            <person name="Fan G."/>
            <person name="Xiao A."/>
            <person name="Zhang H."/>
            <person name="Xu X."/>
            <person name="Yang H."/>
            <person name="Solovyev V."/>
            <person name="Lee S.M."/>
            <person name="Liu X."/>
            <person name="Afonnikov D.A."/>
            <person name="Skryabin K.G."/>
        </authorList>
    </citation>
    <scope>NUCLEOTIDE SEQUENCE [LARGE SCALE GENOMIC DNA]</scope>
    <source>
        <strain evidence="3">AK-0245</strain>
        <tissue evidence="3">Whole organism</tissue>
    </source>
</reference>
<protein>
    <recommendedName>
        <fullName evidence="2">G-patch domain-containing protein</fullName>
    </recommendedName>
</protein>
<evidence type="ECO:0000313" key="3">
    <source>
        <dbReference type="EMBL" id="TGZ66780.1"/>
    </source>
</evidence>
<evidence type="ECO:0000259" key="2">
    <source>
        <dbReference type="PROSITE" id="PS50174"/>
    </source>
</evidence>
<dbReference type="AlphaFoldDB" id="A0A4S2LSK3"/>
<dbReference type="Pfam" id="PF01585">
    <property type="entry name" value="G-patch"/>
    <property type="match status" value="1"/>
</dbReference>
<feature type="region of interest" description="Disordered" evidence="1">
    <location>
        <begin position="239"/>
        <end position="258"/>
    </location>
</feature>
<dbReference type="InterPro" id="IPR050656">
    <property type="entry name" value="PINX1"/>
</dbReference>
<accession>A0A4S2LSK3</accession>
<feature type="region of interest" description="Disordered" evidence="1">
    <location>
        <begin position="38"/>
        <end position="68"/>
    </location>
</feature>
<dbReference type="GO" id="GO:0010521">
    <property type="term" value="F:telomerase inhibitor activity"/>
    <property type="evidence" value="ECO:0007669"/>
    <property type="project" value="TreeGrafter"/>
</dbReference>
<feature type="region of interest" description="Disordered" evidence="1">
    <location>
        <begin position="143"/>
        <end position="165"/>
    </location>
</feature>
<comment type="caution">
    <text evidence="3">The sequence shown here is derived from an EMBL/GenBank/DDBJ whole genome shotgun (WGS) entry which is preliminary data.</text>
</comment>
<dbReference type="InterPro" id="IPR000467">
    <property type="entry name" value="G_patch_dom"/>
</dbReference>
<feature type="region of interest" description="Disordered" evidence="1">
    <location>
        <begin position="186"/>
        <end position="226"/>
    </location>
</feature>
<dbReference type="GO" id="GO:0005730">
    <property type="term" value="C:nucleolus"/>
    <property type="evidence" value="ECO:0007669"/>
    <property type="project" value="TreeGrafter"/>
</dbReference>
<dbReference type="PROSITE" id="PS50174">
    <property type="entry name" value="G_PATCH"/>
    <property type="match status" value="1"/>
</dbReference>